<protein>
    <submittedName>
        <fullName evidence="1">40S ribosomal protein S2</fullName>
    </submittedName>
</protein>
<accession>A0A8J6DWM6</accession>
<organism evidence="1 2">
    <name type="scientific">Galemys pyrenaicus</name>
    <name type="common">Iberian desman</name>
    <name type="synonym">Pyrenean desman</name>
    <dbReference type="NCBI Taxonomy" id="202257"/>
    <lineage>
        <taxon>Eukaryota</taxon>
        <taxon>Metazoa</taxon>
        <taxon>Chordata</taxon>
        <taxon>Craniata</taxon>
        <taxon>Vertebrata</taxon>
        <taxon>Euteleostomi</taxon>
        <taxon>Mammalia</taxon>
        <taxon>Eutheria</taxon>
        <taxon>Laurasiatheria</taxon>
        <taxon>Eulipotyphla</taxon>
        <taxon>Talpidae</taxon>
        <taxon>Galemys</taxon>
    </lineage>
</organism>
<reference evidence="1" key="1">
    <citation type="journal article" date="2021" name="Evol. Appl.">
        <title>The genome of the Pyrenean desman and the effects of bottlenecks and inbreeding on the genomic landscape of an endangered species.</title>
        <authorList>
            <person name="Escoda L."/>
            <person name="Castresana J."/>
        </authorList>
    </citation>
    <scope>NUCLEOTIDE SEQUENCE</scope>
    <source>
        <strain evidence="1">IBE-C5619</strain>
    </source>
</reference>
<feature type="non-terminal residue" evidence="1">
    <location>
        <position position="196"/>
    </location>
</feature>
<comment type="caution">
    <text evidence="1">The sequence shown here is derived from an EMBL/GenBank/DDBJ whole genome shotgun (WGS) entry which is preliminary data.</text>
</comment>
<keyword evidence="1" id="KW-0687">Ribonucleoprotein</keyword>
<evidence type="ECO:0000313" key="1">
    <source>
        <dbReference type="EMBL" id="KAG8521048.1"/>
    </source>
</evidence>
<name>A0A8J6DWM6_GALPY</name>
<keyword evidence="1" id="KW-0689">Ribosomal protein</keyword>
<keyword evidence="2" id="KW-1185">Reference proteome</keyword>
<sequence>DKVLKLIPMQKQTCADRVVATVDYDLTLVSILCSKEVASAGHHYGQALYHSYSVRLRGPRWASPDHPWQGDLPCSAVLVYLLPDPTCSGRKAAQGKFGMALADGASVPKNLLLLVVSMTTAPVWGCMAALGNFAKATLMPYAISTATSPLTSRKRLFTESLSKDFTDQFVKPHTRASAQRIRLSRGHCVVFIQEKP</sequence>
<gene>
    <name evidence="1" type="ORF">J0S82_014168</name>
</gene>
<feature type="non-terminal residue" evidence="1">
    <location>
        <position position="1"/>
    </location>
</feature>
<dbReference type="GO" id="GO:0005840">
    <property type="term" value="C:ribosome"/>
    <property type="evidence" value="ECO:0007669"/>
    <property type="project" value="UniProtKB-KW"/>
</dbReference>
<dbReference type="Proteomes" id="UP000700334">
    <property type="component" value="Unassembled WGS sequence"/>
</dbReference>
<dbReference type="AlphaFoldDB" id="A0A8J6DWM6"/>
<dbReference type="EMBL" id="JAGFMF010011501">
    <property type="protein sequence ID" value="KAG8521048.1"/>
    <property type="molecule type" value="Genomic_DNA"/>
</dbReference>
<evidence type="ECO:0000313" key="2">
    <source>
        <dbReference type="Proteomes" id="UP000700334"/>
    </source>
</evidence>
<proteinExistence type="predicted"/>